<keyword evidence="3" id="KW-1185">Reference proteome</keyword>
<accession>A0AAN1WI11</accession>
<reference evidence="2 3" key="1">
    <citation type="journal article" date="2022" name="IScience">
        <title>An ultrasensitive nanofiber-based assay for enzymatic hydrolysis and deep-sea microbial degradation of cellulose.</title>
        <authorList>
            <person name="Tsudome M."/>
            <person name="Tachioka M."/>
            <person name="Miyazaki M."/>
            <person name="Uchimura K."/>
            <person name="Tsuda M."/>
            <person name="Takaki Y."/>
            <person name="Deguchi S."/>
        </authorList>
    </citation>
    <scope>NUCLEOTIDE SEQUENCE [LARGE SCALE GENOMIC DNA]</scope>
    <source>
        <strain evidence="2 3">GE09</strain>
    </source>
</reference>
<evidence type="ECO:0000259" key="1">
    <source>
        <dbReference type="Pfam" id="PF14467"/>
    </source>
</evidence>
<protein>
    <recommendedName>
        <fullName evidence="1">DUF4426 domain-containing protein</fullName>
    </recommendedName>
</protein>
<evidence type="ECO:0000313" key="3">
    <source>
        <dbReference type="Proteomes" id="UP001320119"/>
    </source>
</evidence>
<dbReference type="KEGG" id="marq:MARGE09_P2148"/>
<dbReference type="RefSeq" id="WP_236981971.1">
    <property type="nucleotide sequence ID" value="NZ_AP023086.1"/>
</dbReference>
<dbReference type="Proteomes" id="UP001320119">
    <property type="component" value="Chromosome"/>
</dbReference>
<name>A0AAN1WI11_9GAMM</name>
<dbReference type="EMBL" id="AP023086">
    <property type="protein sequence ID" value="BCD97947.1"/>
    <property type="molecule type" value="Genomic_DNA"/>
</dbReference>
<dbReference type="AlphaFoldDB" id="A0AAN1WI11"/>
<sequence length="150" mass="16821">MRHIPLGVTFSLILVLNALSLKTYAGELNQDSTAVFGDYTVHYSAFNSTFLLPDIAAAYDLVRAKDQTLLNITVQDKNGKSIDAKLDGYAQNLMQQKKVIAFKTIKEPHAVYSIGALRITNEEVFNFVITITPENTTPFTLKFTRKLYVE</sequence>
<dbReference type="Gene3D" id="2.60.40.3340">
    <property type="entry name" value="Domain of unknown function DUF4426"/>
    <property type="match status" value="1"/>
</dbReference>
<dbReference type="InterPro" id="IPR025218">
    <property type="entry name" value="DUF4426"/>
</dbReference>
<proteinExistence type="predicted"/>
<gene>
    <name evidence="2" type="ORF">MARGE09_P2148</name>
</gene>
<organism evidence="2 3">
    <name type="scientific">Marinagarivorans cellulosilyticus</name>
    <dbReference type="NCBI Taxonomy" id="2721545"/>
    <lineage>
        <taxon>Bacteria</taxon>
        <taxon>Pseudomonadati</taxon>
        <taxon>Pseudomonadota</taxon>
        <taxon>Gammaproteobacteria</taxon>
        <taxon>Cellvibrionales</taxon>
        <taxon>Cellvibrionaceae</taxon>
        <taxon>Marinagarivorans</taxon>
    </lineage>
</organism>
<feature type="domain" description="DUF4426" evidence="1">
    <location>
        <begin position="35"/>
        <end position="150"/>
    </location>
</feature>
<evidence type="ECO:0000313" key="2">
    <source>
        <dbReference type="EMBL" id="BCD97947.1"/>
    </source>
</evidence>
<dbReference type="Pfam" id="PF14467">
    <property type="entry name" value="DUF4426"/>
    <property type="match status" value="1"/>
</dbReference>